<feature type="domain" description="HTH myb-type" evidence="2">
    <location>
        <begin position="101"/>
        <end position="154"/>
    </location>
</feature>
<dbReference type="PANTHER" id="PTHR45614">
    <property type="entry name" value="MYB PROTEIN-RELATED"/>
    <property type="match status" value="1"/>
</dbReference>
<sequence length="232" mass="26931">MSHKPYTISPDLWMVPCLVHRNSNEYEPLYRPFRNEINAEKLQIRQTWLSYEDDALKEIVIENGARNWISIAKSLNEKVHKGLPMRQGKQCRERWYNHLCPTLQKGKWSVVEDLTILEKQKEIGNRWSEIAALLEGRTENQVKNRFKSLMRKAKSLRGNDKDPVELLIQQLREGAKEKSENFVVPSVVNAVMPFFPYAGMNQSGFSGMNDGMQATYNTVSKNEPSTSHFYHT</sequence>
<gene>
    <name evidence="3" type="ORF">SteCoe_31433</name>
</gene>
<dbReference type="GO" id="GO:0000978">
    <property type="term" value="F:RNA polymerase II cis-regulatory region sequence-specific DNA binding"/>
    <property type="evidence" value="ECO:0007669"/>
    <property type="project" value="TreeGrafter"/>
</dbReference>
<dbReference type="GO" id="GO:0000981">
    <property type="term" value="F:DNA-binding transcription factor activity, RNA polymerase II-specific"/>
    <property type="evidence" value="ECO:0007669"/>
    <property type="project" value="TreeGrafter"/>
</dbReference>
<dbReference type="InterPro" id="IPR050560">
    <property type="entry name" value="MYB_TF"/>
</dbReference>
<dbReference type="InterPro" id="IPR009057">
    <property type="entry name" value="Homeodomain-like_sf"/>
</dbReference>
<evidence type="ECO:0008006" key="5">
    <source>
        <dbReference type="Google" id="ProtNLM"/>
    </source>
</evidence>
<dbReference type="PROSITE" id="PS51294">
    <property type="entry name" value="HTH_MYB"/>
    <property type="match status" value="1"/>
</dbReference>
<dbReference type="SUPFAM" id="SSF46689">
    <property type="entry name" value="Homeodomain-like"/>
    <property type="match status" value="2"/>
</dbReference>
<feature type="domain" description="Myb-like" evidence="1">
    <location>
        <begin position="100"/>
        <end position="150"/>
    </location>
</feature>
<dbReference type="SMART" id="SM00717">
    <property type="entry name" value="SANT"/>
    <property type="match status" value="2"/>
</dbReference>
<dbReference type="Proteomes" id="UP000187209">
    <property type="component" value="Unassembled WGS sequence"/>
</dbReference>
<dbReference type="PROSITE" id="PS50090">
    <property type="entry name" value="MYB_LIKE"/>
    <property type="match status" value="2"/>
</dbReference>
<dbReference type="AlphaFoldDB" id="A0A1R2B1C8"/>
<keyword evidence="4" id="KW-1185">Reference proteome</keyword>
<dbReference type="Pfam" id="PF00249">
    <property type="entry name" value="Myb_DNA-binding"/>
    <property type="match status" value="2"/>
</dbReference>
<dbReference type="InterPro" id="IPR001005">
    <property type="entry name" value="SANT/Myb"/>
</dbReference>
<evidence type="ECO:0000313" key="3">
    <source>
        <dbReference type="EMBL" id="OMJ70556.1"/>
    </source>
</evidence>
<evidence type="ECO:0000259" key="1">
    <source>
        <dbReference type="PROSITE" id="PS50090"/>
    </source>
</evidence>
<dbReference type="PANTHER" id="PTHR45614:SF274">
    <property type="entry name" value="MYB-LIKE DNA-BINDING PROTEIN"/>
    <property type="match status" value="1"/>
</dbReference>
<dbReference type="OrthoDB" id="306004at2759"/>
<evidence type="ECO:0000259" key="2">
    <source>
        <dbReference type="PROSITE" id="PS51294"/>
    </source>
</evidence>
<protein>
    <recommendedName>
        <fullName evidence="5">Myb-like DNA-binding domain containing protein</fullName>
    </recommendedName>
</protein>
<dbReference type="GO" id="GO:0005634">
    <property type="term" value="C:nucleus"/>
    <property type="evidence" value="ECO:0007669"/>
    <property type="project" value="TreeGrafter"/>
</dbReference>
<dbReference type="CDD" id="cd00167">
    <property type="entry name" value="SANT"/>
    <property type="match status" value="2"/>
</dbReference>
<proteinExistence type="predicted"/>
<dbReference type="EMBL" id="MPUH01001076">
    <property type="protein sequence ID" value="OMJ70556.1"/>
    <property type="molecule type" value="Genomic_DNA"/>
</dbReference>
<name>A0A1R2B1C8_9CILI</name>
<accession>A0A1R2B1C8</accession>
<comment type="caution">
    <text evidence="3">The sequence shown here is derived from an EMBL/GenBank/DDBJ whole genome shotgun (WGS) entry which is preliminary data.</text>
</comment>
<reference evidence="3 4" key="1">
    <citation type="submission" date="2016-11" db="EMBL/GenBank/DDBJ databases">
        <title>The macronuclear genome of Stentor coeruleus: a giant cell with tiny introns.</title>
        <authorList>
            <person name="Slabodnick M."/>
            <person name="Ruby J.G."/>
            <person name="Reiff S.B."/>
            <person name="Swart E.C."/>
            <person name="Gosai S."/>
            <person name="Prabakaran S."/>
            <person name="Witkowska E."/>
            <person name="Larue G.E."/>
            <person name="Fisher S."/>
            <person name="Freeman R.M."/>
            <person name="Gunawardena J."/>
            <person name="Chu W."/>
            <person name="Stover N.A."/>
            <person name="Gregory B.D."/>
            <person name="Nowacki M."/>
            <person name="Derisi J."/>
            <person name="Roy S.W."/>
            <person name="Marshall W.F."/>
            <person name="Sood P."/>
        </authorList>
    </citation>
    <scope>NUCLEOTIDE SEQUENCE [LARGE SCALE GENOMIC DNA]</scope>
    <source>
        <strain evidence="3">WM001</strain>
    </source>
</reference>
<dbReference type="Gene3D" id="1.10.10.60">
    <property type="entry name" value="Homeodomain-like"/>
    <property type="match status" value="2"/>
</dbReference>
<organism evidence="3 4">
    <name type="scientific">Stentor coeruleus</name>
    <dbReference type="NCBI Taxonomy" id="5963"/>
    <lineage>
        <taxon>Eukaryota</taxon>
        <taxon>Sar</taxon>
        <taxon>Alveolata</taxon>
        <taxon>Ciliophora</taxon>
        <taxon>Postciliodesmatophora</taxon>
        <taxon>Heterotrichea</taxon>
        <taxon>Heterotrichida</taxon>
        <taxon>Stentoridae</taxon>
        <taxon>Stentor</taxon>
    </lineage>
</organism>
<feature type="domain" description="Myb-like" evidence="1">
    <location>
        <begin position="45"/>
        <end position="99"/>
    </location>
</feature>
<evidence type="ECO:0000313" key="4">
    <source>
        <dbReference type="Proteomes" id="UP000187209"/>
    </source>
</evidence>
<dbReference type="InterPro" id="IPR017930">
    <property type="entry name" value="Myb_dom"/>
</dbReference>